<protein>
    <submittedName>
        <fullName evidence="1">Uncharacterized protein</fullName>
    </submittedName>
</protein>
<dbReference type="Proteomes" id="UP000635245">
    <property type="component" value="Unassembled WGS sequence"/>
</dbReference>
<dbReference type="EMBL" id="JAENJH010000001">
    <property type="protein sequence ID" value="MBK1783779.1"/>
    <property type="molecule type" value="Genomic_DNA"/>
</dbReference>
<dbReference type="RefSeq" id="WP_200315339.1">
    <property type="nucleotide sequence ID" value="NZ_JAENJH010000001.1"/>
</dbReference>
<name>A0A934QQY3_9PSEU</name>
<accession>A0A934QQY3</accession>
<organism evidence="1 2">
    <name type="scientific">Prauserella cavernicola</name>
    <dbReference type="NCBI Taxonomy" id="2800127"/>
    <lineage>
        <taxon>Bacteria</taxon>
        <taxon>Bacillati</taxon>
        <taxon>Actinomycetota</taxon>
        <taxon>Actinomycetes</taxon>
        <taxon>Pseudonocardiales</taxon>
        <taxon>Pseudonocardiaceae</taxon>
        <taxon>Prauserella</taxon>
    </lineage>
</organism>
<evidence type="ECO:0000313" key="1">
    <source>
        <dbReference type="EMBL" id="MBK1783779.1"/>
    </source>
</evidence>
<keyword evidence="2" id="KW-1185">Reference proteome</keyword>
<reference evidence="1" key="1">
    <citation type="submission" date="2020-12" db="EMBL/GenBank/DDBJ databases">
        <title>Prauserella sp. ASG 168, a novel actinomycete isolated from cave rock.</title>
        <authorList>
            <person name="Suriyachadkun C."/>
        </authorList>
    </citation>
    <scope>NUCLEOTIDE SEQUENCE</scope>
    <source>
        <strain evidence="1">ASG 168</strain>
    </source>
</reference>
<dbReference type="AlphaFoldDB" id="A0A934QQY3"/>
<evidence type="ECO:0000313" key="2">
    <source>
        <dbReference type="Proteomes" id="UP000635245"/>
    </source>
</evidence>
<proteinExistence type="predicted"/>
<sequence>METRLWIAVDQGWVRADQVVQVRHARATSGVSSQNQYQVRVRLATPDGTADRFGPSEHVFAAVAEQETAAHIAEELVRYLYRSGDQAIGIIVLSKGKVTSERR</sequence>
<comment type="caution">
    <text evidence="1">The sequence shown here is derived from an EMBL/GenBank/DDBJ whole genome shotgun (WGS) entry which is preliminary data.</text>
</comment>
<gene>
    <name evidence="1" type="ORF">JHE00_05510</name>
</gene>